<reference evidence="2 3" key="1">
    <citation type="journal article" date="2007" name="Nature">
        <title>Evolution of genes and genomes on the Drosophila phylogeny.</title>
        <authorList>
            <consortium name="Drosophila 12 Genomes Consortium"/>
            <person name="Clark A.G."/>
            <person name="Eisen M.B."/>
            <person name="Smith D.R."/>
            <person name="Bergman C.M."/>
            <person name="Oliver B."/>
            <person name="Markow T.A."/>
            <person name="Kaufman T.C."/>
            <person name="Kellis M."/>
            <person name="Gelbart W."/>
            <person name="Iyer V.N."/>
            <person name="Pollard D.A."/>
            <person name="Sackton T.B."/>
            <person name="Larracuente A.M."/>
            <person name="Singh N.D."/>
            <person name="Abad J.P."/>
            <person name="Abt D.N."/>
            <person name="Adryan B."/>
            <person name="Aguade M."/>
            <person name="Akashi H."/>
            <person name="Anderson W.W."/>
            <person name="Aquadro C.F."/>
            <person name="Ardell D.H."/>
            <person name="Arguello R."/>
            <person name="Artieri C.G."/>
            <person name="Barbash D.A."/>
            <person name="Barker D."/>
            <person name="Barsanti P."/>
            <person name="Batterham P."/>
            <person name="Batzoglou S."/>
            <person name="Begun D."/>
            <person name="Bhutkar A."/>
            <person name="Blanco E."/>
            <person name="Bosak S.A."/>
            <person name="Bradley R.K."/>
            <person name="Brand A.D."/>
            <person name="Brent M.R."/>
            <person name="Brooks A.N."/>
            <person name="Brown R.H."/>
            <person name="Butlin R.K."/>
            <person name="Caggese C."/>
            <person name="Calvi B.R."/>
            <person name="Bernardo de Carvalho A."/>
            <person name="Caspi A."/>
            <person name="Castrezana S."/>
            <person name="Celniker S.E."/>
            <person name="Chang J.L."/>
            <person name="Chapple C."/>
            <person name="Chatterji S."/>
            <person name="Chinwalla A."/>
            <person name="Civetta A."/>
            <person name="Clifton S.W."/>
            <person name="Comeron J.M."/>
            <person name="Costello J.C."/>
            <person name="Coyne J.A."/>
            <person name="Daub J."/>
            <person name="David R.G."/>
            <person name="Delcher A.L."/>
            <person name="Delehaunty K."/>
            <person name="Do C.B."/>
            <person name="Ebling H."/>
            <person name="Edwards K."/>
            <person name="Eickbush T."/>
            <person name="Evans J.D."/>
            <person name="Filipski A."/>
            <person name="Findeiss S."/>
            <person name="Freyhult E."/>
            <person name="Fulton L."/>
            <person name="Fulton R."/>
            <person name="Garcia A.C."/>
            <person name="Gardiner A."/>
            <person name="Garfield D.A."/>
            <person name="Garvin B.E."/>
            <person name="Gibson G."/>
            <person name="Gilbert D."/>
            <person name="Gnerre S."/>
            <person name="Godfrey J."/>
            <person name="Good R."/>
            <person name="Gotea V."/>
            <person name="Gravely B."/>
            <person name="Greenberg A.J."/>
            <person name="Griffiths-Jones S."/>
            <person name="Gross S."/>
            <person name="Guigo R."/>
            <person name="Gustafson E.A."/>
            <person name="Haerty W."/>
            <person name="Hahn M.W."/>
            <person name="Halligan D.L."/>
            <person name="Halpern A.L."/>
            <person name="Halter G.M."/>
            <person name="Han M.V."/>
            <person name="Heger A."/>
            <person name="Hillier L."/>
            <person name="Hinrichs A.S."/>
            <person name="Holmes I."/>
            <person name="Hoskins R.A."/>
            <person name="Hubisz M.J."/>
            <person name="Hultmark D."/>
            <person name="Huntley M.A."/>
            <person name="Jaffe D.B."/>
            <person name="Jagadeeshan S."/>
            <person name="Jeck W.R."/>
            <person name="Johnson J."/>
            <person name="Jones C.D."/>
            <person name="Jordan W.C."/>
            <person name="Karpen G.H."/>
            <person name="Kataoka E."/>
            <person name="Keightley P.D."/>
            <person name="Kheradpour P."/>
            <person name="Kirkness E.F."/>
            <person name="Koerich L.B."/>
            <person name="Kristiansen K."/>
            <person name="Kudrna D."/>
            <person name="Kulathinal R.J."/>
            <person name="Kumar S."/>
            <person name="Kwok R."/>
            <person name="Lander E."/>
            <person name="Langley C.H."/>
            <person name="Lapoint R."/>
            <person name="Lazzaro B.P."/>
            <person name="Lee S.J."/>
            <person name="Levesque L."/>
            <person name="Li R."/>
            <person name="Lin C.F."/>
            <person name="Lin M.F."/>
            <person name="Lindblad-Toh K."/>
            <person name="Llopart A."/>
            <person name="Long M."/>
            <person name="Low L."/>
            <person name="Lozovsky E."/>
            <person name="Lu J."/>
            <person name="Luo M."/>
            <person name="Machado C.A."/>
            <person name="Makalowski W."/>
            <person name="Marzo M."/>
            <person name="Matsuda M."/>
            <person name="Matzkin L."/>
            <person name="McAllister B."/>
            <person name="McBride C.S."/>
            <person name="McKernan B."/>
            <person name="McKernan K."/>
            <person name="Mendez-Lago M."/>
            <person name="Minx P."/>
            <person name="Mollenhauer M.U."/>
            <person name="Montooth K."/>
            <person name="Mount S.M."/>
            <person name="Mu X."/>
            <person name="Myers E."/>
            <person name="Negre B."/>
            <person name="Newfeld S."/>
            <person name="Nielsen R."/>
            <person name="Noor M.A."/>
            <person name="O'Grady P."/>
            <person name="Pachter L."/>
            <person name="Papaceit M."/>
            <person name="Parisi M.J."/>
            <person name="Parisi M."/>
            <person name="Parts L."/>
            <person name="Pedersen J.S."/>
            <person name="Pesole G."/>
            <person name="Phillippy A.M."/>
            <person name="Ponting C.P."/>
            <person name="Pop M."/>
            <person name="Porcelli D."/>
            <person name="Powell J.R."/>
            <person name="Prohaska S."/>
            <person name="Pruitt K."/>
            <person name="Puig M."/>
            <person name="Quesneville H."/>
            <person name="Ram K.R."/>
            <person name="Rand D."/>
            <person name="Rasmussen M.D."/>
            <person name="Reed L.K."/>
            <person name="Reenan R."/>
            <person name="Reily A."/>
            <person name="Remington K.A."/>
            <person name="Rieger T.T."/>
            <person name="Ritchie M.G."/>
            <person name="Robin C."/>
            <person name="Rogers Y.H."/>
            <person name="Rohde C."/>
            <person name="Rozas J."/>
            <person name="Rubenfield M.J."/>
            <person name="Ruiz A."/>
            <person name="Russo S."/>
            <person name="Salzberg S.L."/>
            <person name="Sanchez-Gracia A."/>
            <person name="Saranga D.J."/>
            <person name="Sato H."/>
            <person name="Schaeffer S.W."/>
            <person name="Schatz M.C."/>
            <person name="Schlenke T."/>
            <person name="Schwartz R."/>
            <person name="Segarra C."/>
            <person name="Singh R.S."/>
            <person name="Sirot L."/>
            <person name="Sirota M."/>
            <person name="Sisneros N.B."/>
            <person name="Smith C.D."/>
            <person name="Smith T.F."/>
            <person name="Spieth J."/>
            <person name="Stage D.E."/>
            <person name="Stark A."/>
            <person name="Stephan W."/>
            <person name="Strausberg R.L."/>
            <person name="Strempel S."/>
            <person name="Sturgill D."/>
            <person name="Sutton G."/>
            <person name="Sutton G.G."/>
            <person name="Tao W."/>
            <person name="Teichmann S."/>
            <person name="Tobari Y.N."/>
            <person name="Tomimura Y."/>
            <person name="Tsolas J.M."/>
            <person name="Valente V.L."/>
            <person name="Venter E."/>
            <person name="Venter J.C."/>
            <person name="Vicario S."/>
            <person name="Vieira F.G."/>
            <person name="Vilella A.J."/>
            <person name="Villasante A."/>
            <person name="Walenz B."/>
            <person name="Wang J."/>
            <person name="Wasserman M."/>
            <person name="Watts T."/>
            <person name="Wilson D."/>
            <person name="Wilson R.K."/>
            <person name="Wing R.A."/>
            <person name="Wolfner M.F."/>
            <person name="Wong A."/>
            <person name="Wong G.K."/>
            <person name="Wu C.I."/>
            <person name="Wu G."/>
            <person name="Yamamoto D."/>
            <person name="Yang H.P."/>
            <person name="Yang S.P."/>
            <person name="Yorke J.A."/>
            <person name="Yoshida K."/>
            <person name="Zdobnov E."/>
            <person name="Zhang P."/>
            <person name="Zhang Y."/>
            <person name="Zimin A.V."/>
            <person name="Baldwin J."/>
            <person name="Abdouelleil A."/>
            <person name="Abdulkadir J."/>
            <person name="Abebe A."/>
            <person name="Abera B."/>
            <person name="Abreu J."/>
            <person name="Acer S.C."/>
            <person name="Aftuck L."/>
            <person name="Alexander A."/>
            <person name="An P."/>
            <person name="Anderson E."/>
            <person name="Anderson S."/>
            <person name="Arachi H."/>
            <person name="Azer M."/>
            <person name="Bachantsang P."/>
            <person name="Barry A."/>
            <person name="Bayul T."/>
            <person name="Berlin A."/>
            <person name="Bessette D."/>
            <person name="Bloom T."/>
            <person name="Blye J."/>
            <person name="Boguslavskiy L."/>
            <person name="Bonnet C."/>
            <person name="Boukhgalter B."/>
            <person name="Bourzgui I."/>
            <person name="Brown A."/>
            <person name="Cahill P."/>
            <person name="Channer S."/>
            <person name="Cheshatsang Y."/>
            <person name="Chuda L."/>
            <person name="Citroen M."/>
            <person name="Collymore A."/>
            <person name="Cooke P."/>
            <person name="Costello M."/>
            <person name="D'Aco K."/>
            <person name="Daza R."/>
            <person name="De Haan G."/>
            <person name="DeGray S."/>
            <person name="DeMaso C."/>
            <person name="Dhargay N."/>
            <person name="Dooley K."/>
            <person name="Dooley E."/>
            <person name="Doricent M."/>
            <person name="Dorje P."/>
            <person name="Dorjee K."/>
            <person name="Dupes A."/>
            <person name="Elong R."/>
            <person name="Falk J."/>
            <person name="Farina A."/>
            <person name="Faro S."/>
            <person name="Ferguson D."/>
            <person name="Fisher S."/>
            <person name="Foley C.D."/>
            <person name="Franke A."/>
            <person name="Friedrich D."/>
            <person name="Gadbois L."/>
            <person name="Gearin G."/>
            <person name="Gearin C.R."/>
            <person name="Giannoukos G."/>
            <person name="Goode T."/>
            <person name="Graham J."/>
            <person name="Grandbois E."/>
            <person name="Grewal S."/>
            <person name="Gyaltsen K."/>
            <person name="Hafez N."/>
            <person name="Hagos B."/>
            <person name="Hall J."/>
            <person name="Henson C."/>
            <person name="Hollinger A."/>
            <person name="Honan T."/>
            <person name="Huard M.D."/>
            <person name="Hughes L."/>
            <person name="Hurhula B."/>
            <person name="Husby M.E."/>
            <person name="Kamat A."/>
            <person name="Kanga B."/>
            <person name="Kashin S."/>
            <person name="Khazanovich D."/>
            <person name="Kisner P."/>
            <person name="Lance K."/>
            <person name="Lara M."/>
            <person name="Lee W."/>
            <person name="Lennon N."/>
            <person name="Letendre F."/>
            <person name="LeVine R."/>
            <person name="Lipovsky A."/>
            <person name="Liu X."/>
            <person name="Liu J."/>
            <person name="Liu S."/>
            <person name="Lokyitsang T."/>
            <person name="Lokyitsang Y."/>
            <person name="Lubonja R."/>
            <person name="Lui A."/>
            <person name="MacDonald P."/>
            <person name="Magnisalis V."/>
            <person name="Maru K."/>
            <person name="Matthews C."/>
            <person name="McCusker W."/>
            <person name="McDonough S."/>
            <person name="Mehta T."/>
            <person name="Meldrim J."/>
            <person name="Meneus L."/>
            <person name="Mihai O."/>
            <person name="Mihalev A."/>
            <person name="Mihova T."/>
            <person name="Mittelman R."/>
            <person name="Mlenga V."/>
            <person name="Montmayeur A."/>
            <person name="Mulrain L."/>
            <person name="Navidi A."/>
            <person name="Naylor J."/>
            <person name="Negash T."/>
            <person name="Nguyen T."/>
            <person name="Nguyen N."/>
            <person name="Nicol R."/>
            <person name="Norbu C."/>
            <person name="Norbu N."/>
            <person name="Novod N."/>
            <person name="O'Neill B."/>
            <person name="Osman S."/>
            <person name="Markiewicz E."/>
            <person name="Oyono O.L."/>
            <person name="Patti C."/>
            <person name="Phunkhang P."/>
            <person name="Pierre F."/>
            <person name="Priest M."/>
            <person name="Raghuraman S."/>
            <person name="Rege F."/>
            <person name="Reyes R."/>
            <person name="Rise C."/>
            <person name="Rogov P."/>
            <person name="Ross K."/>
            <person name="Ryan E."/>
            <person name="Settipalli S."/>
            <person name="Shea T."/>
            <person name="Sherpa N."/>
            <person name="Shi L."/>
            <person name="Shih D."/>
            <person name="Sparrow T."/>
            <person name="Spaulding J."/>
            <person name="Stalker J."/>
            <person name="Stange-Thomann N."/>
            <person name="Stavropoulos S."/>
            <person name="Stone C."/>
            <person name="Strader C."/>
            <person name="Tesfaye S."/>
            <person name="Thomson T."/>
            <person name="Thoulutsang Y."/>
            <person name="Thoulutsang D."/>
            <person name="Topham K."/>
            <person name="Topping I."/>
            <person name="Tsamla T."/>
            <person name="Vassiliev H."/>
            <person name="Vo A."/>
            <person name="Wangchuk T."/>
            <person name="Wangdi T."/>
            <person name="Weiand M."/>
            <person name="Wilkinson J."/>
            <person name="Wilson A."/>
            <person name="Yadav S."/>
            <person name="Young G."/>
            <person name="Yu Q."/>
            <person name="Zembek L."/>
            <person name="Zhong D."/>
            <person name="Zimmer A."/>
            <person name="Zwirko Z."/>
            <person name="Jaffe D.B."/>
            <person name="Alvarez P."/>
            <person name="Brockman W."/>
            <person name="Butler J."/>
            <person name="Chin C."/>
            <person name="Gnerre S."/>
            <person name="Grabherr M."/>
            <person name="Kleber M."/>
            <person name="Mauceli E."/>
            <person name="MacCallum I."/>
        </authorList>
    </citation>
    <scope>NUCLEOTIDE SEQUENCE [LARGE SCALE GENOMIC DNA]</scope>
    <source>
        <strain evidence="3">Tai18E2 / Tucson 14021-0261.01</strain>
    </source>
</reference>
<evidence type="ECO:0000256" key="1">
    <source>
        <dbReference type="SAM" id="MobiDB-lite"/>
    </source>
</evidence>
<dbReference type="OrthoDB" id="7869994at2759"/>
<feature type="compositionally biased region" description="Low complexity" evidence="1">
    <location>
        <begin position="63"/>
        <end position="77"/>
    </location>
</feature>
<proteinExistence type="predicted"/>
<dbReference type="AlphaFoldDB" id="B4Q1D7"/>
<keyword evidence="3" id="KW-1185">Reference proteome</keyword>
<name>B4Q1D7_DROYA</name>
<gene>
    <name evidence="2" type="primary">Dyak\GE17556</name>
    <name evidence="2" type="synonym">dyak_GLEANR_18876</name>
    <name evidence="2" type="synonym">GE17556</name>
    <name evidence="2" type="ORF">Dyak_GE17556</name>
</gene>
<organism evidence="2 3">
    <name type="scientific">Drosophila yakuba</name>
    <name type="common">Fruit fly</name>
    <dbReference type="NCBI Taxonomy" id="7245"/>
    <lineage>
        <taxon>Eukaryota</taxon>
        <taxon>Metazoa</taxon>
        <taxon>Ecdysozoa</taxon>
        <taxon>Arthropoda</taxon>
        <taxon>Hexapoda</taxon>
        <taxon>Insecta</taxon>
        <taxon>Pterygota</taxon>
        <taxon>Neoptera</taxon>
        <taxon>Endopterygota</taxon>
        <taxon>Diptera</taxon>
        <taxon>Brachycera</taxon>
        <taxon>Muscomorpha</taxon>
        <taxon>Ephydroidea</taxon>
        <taxon>Drosophilidae</taxon>
        <taxon>Drosophila</taxon>
        <taxon>Sophophora</taxon>
    </lineage>
</organism>
<evidence type="ECO:0000313" key="2">
    <source>
        <dbReference type="EMBL" id="EDX02426.2"/>
    </source>
</evidence>
<dbReference type="HOGENOM" id="CLU_950822_0_0_1"/>
<dbReference type="EMBL" id="CM000162">
    <property type="protein sequence ID" value="EDX02426.2"/>
    <property type="molecule type" value="Genomic_DNA"/>
</dbReference>
<evidence type="ECO:0000313" key="3">
    <source>
        <dbReference type="Proteomes" id="UP000002282"/>
    </source>
</evidence>
<feature type="region of interest" description="Disordered" evidence="1">
    <location>
        <begin position="233"/>
        <end position="262"/>
    </location>
</feature>
<dbReference type="Proteomes" id="UP000002282">
    <property type="component" value="Chromosome X"/>
</dbReference>
<feature type="region of interest" description="Disordered" evidence="1">
    <location>
        <begin position="63"/>
        <end position="93"/>
    </location>
</feature>
<dbReference type="KEGG" id="dya:Dyak_GE17556"/>
<reference evidence="2 3" key="2">
    <citation type="journal article" date="2007" name="PLoS Biol.">
        <title>Principles of genome evolution in the Drosophila melanogaster species group.</title>
        <authorList>
            <person name="Ranz J.M."/>
            <person name="Maurin D."/>
            <person name="Chan Y.S."/>
            <person name="von Grotthuss M."/>
            <person name="Hillier L.W."/>
            <person name="Roote J."/>
            <person name="Ashburner M."/>
            <person name="Bergman C.M."/>
        </authorList>
    </citation>
    <scope>NUCLEOTIDE SEQUENCE [LARGE SCALE GENOMIC DNA]</scope>
    <source>
        <strain evidence="3">Tai18E2 / Tucson 14021-0261.01</strain>
    </source>
</reference>
<sequence length="315" mass="35562">MSTESPNEAHPVESVLDQKLALNRALVRLVQQARRLNFTSLEGYGSLEGFLLEHAVPELPMTDSETAHSTTTATSSARPCPKRKPSGQVRSAAKAIKLRKTDTHLRTPRGVQCMTAHLPVPPPPPPPSPRYPQARELDVALETADHLRIEMAETDALLDQLLYDAKALERQVAIQCQWQRDTELIRSLEMEYNGRSLRYLIEAIQSDCESEHVQALWRRCHRSLERHAERQLALDSEEDSHLERIDLNEDEGNGKGTQTDLSENEILPALANVICQWMRSTAECLRQRAQEQTREQAKATKCSRECHAKPALDSI</sequence>
<accession>B4Q1D7</accession>
<protein>
    <submittedName>
        <fullName evidence="2">Uncharacterized protein</fullName>
    </submittedName>
</protein>